<sequence length="270" mass="28758">MAFALYTVCVASFCTVYGHRLALQGPTGSVKKSVAVMKKQLQGLYRAFGASMFSLVMAGVMMAWVKMGQAAALVTFVFVAFFVILLYKFTVIMKLFHIPEHLTVTGELKFTHNATAGGDVDLADLQGESRPAQASGAPSTGAPRSRKVNLSPEPSAMVSDRAQASTPRGWGSKESTPRGTVSQREGPSTPRGMVSQSPSGSQSHPSTMPMRRSGIEDRASDRNFFDAFKDTLFGRDGGNEIEGSGCSRPAPCRGQVGVQLTPPAFSAKPV</sequence>
<reference evidence="3" key="1">
    <citation type="submission" date="2021-01" db="EMBL/GenBank/DDBJ databases">
        <authorList>
            <person name="Corre E."/>
            <person name="Pelletier E."/>
            <person name="Niang G."/>
            <person name="Scheremetjew M."/>
            <person name="Finn R."/>
            <person name="Kale V."/>
            <person name="Holt S."/>
            <person name="Cochrane G."/>
            <person name="Meng A."/>
            <person name="Brown T."/>
            <person name="Cohen L."/>
        </authorList>
    </citation>
    <scope>NUCLEOTIDE SEQUENCE</scope>
    <source>
        <strain evidence="3">CCMP281</strain>
    </source>
</reference>
<evidence type="ECO:0008006" key="4">
    <source>
        <dbReference type="Google" id="ProtNLM"/>
    </source>
</evidence>
<name>A0A7S3BPT2_9EUKA</name>
<proteinExistence type="predicted"/>
<feature type="compositionally biased region" description="Polar residues" evidence="1">
    <location>
        <begin position="173"/>
        <end position="186"/>
    </location>
</feature>
<keyword evidence="2" id="KW-0472">Membrane</keyword>
<evidence type="ECO:0000256" key="1">
    <source>
        <dbReference type="SAM" id="MobiDB-lite"/>
    </source>
</evidence>
<feature type="transmembrane region" description="Helical" evidence="2">
    <location>
        <begin position="44"/>
        <end position="64"/>
    </location>
</feature>
<feature type="compositionally biased region" description="Basic and acidic residues" evidence="1">
    <location>
        <begin position="213"/>
        <end position="233"/>
    </location>
</feature>
<feature type="region of interest" description="Disordered" evidence="1">
    <location>
        <begin position="129"/>
        <end position="270"/>
    </location>
</feature>
<dbReference type="AlphaFoldDB" id="A0A7S3BPT2"/>
<keyword evidence="2" id="KW-0812">Transmembrane</keyword>
<accession>A0A7S3BPT2</accession>
<evidence type="ECO:0000313" key="3">
    <source>
        <dbReference type="EMBL" id="CAE0139327.1"/>
    </source>
</evidence>
<protein>
    <recommendedName>
        <fullName evidence="4">Transmembrane protein</fullName>
    </recommendedName>
</protein>
<keyword evidence="2" id="KW-1133">Transmembrane helix</keyword>
<organism evidence="3">
    <name type="scientific">Haptolina ericina</name>
    <dbReference type="NCBI Taxonomy" id="156174"/>
    <lineage>
        <taxon>Eukaryota</taxon>
        <taxon>Haptista</taxon>
        <taxon>Haptophyta</taxon>
        <taxon>Prymnesiophyceae</taxon>
        <taxon>Prymnesiales</taxon>
        <taxon>Prymnesiaceae</taxon>
        <taxon>Haptolina</taxon>
    </lineage>
</organism>
<gene>
    <name evidence="3" type="ORF">HERI1096_LOCUS32702</name>
</gene>
<feature type="transmembrane region" description="Helical" evidence="2">
    <location>
        <begin position="70"/>
        <end position="87"/>
    </location>
</feature>
<evidence type="ECO:0000256" key="2">
    <source>
        <dbReference type="SAM" id="Phobius"/>
    </source>
</evidence>
<feature type="compositionally biased region" description="Low complexity" evidence="1">
    <location>
        <begin position="195"/>
        <end position="206"/>
    </location>
</feature>
<dbReference type="EMBL" id="HBHX01059184">
    <property type="protein sequence ID" value="CAE0139327.1"/>
    <property type="molecule type" value="Transcribed_RNA"/>
</dbReference>